<reference evidence="10" key="1">
    <citation type="submission" date="2016-06" db="UniProtKB">
        <authorList>
            <consortium name="WormBaseParasite"/>
        </authorList>
    </citation>
    <scope>IDENTIFICATION</scope>
</reference>
<name>A0A183URS9_TOXCA</name>
<keyword evidence="3" id="KW-0378">Hydrolase</keyword>
<accession>A0A183URS9</accession>
<keyword evidence="7" id="KW-1133">Transmembrane helix</keyword>
<evidence type="ECO:0000313" key="10">
    <source>
        <dbReference type="WBParaSite" id="TCNE_0001119901-mRNA-1"/>
    </source>
</evidence>
<sequence length="380" mass="42450">MLRGSSSTPRTSTPRRLSASNGSQWSVASLVAVTALTTVLIASFIALTLKLQQPGCDRTPYNTSQLGKVIKLADGSRVYEVVVVTDLDHDSKDATKKNDWHSYMKRGVITINKQITKATAVWHDENEIILHSSLAAGGRSMELSDLAVFDGNLLSIDDRTGIVYKIVEDKALPWVLLVDGAGNETKGFKGEWLTVKDGELWAGGLGKEWTTTEGVFVSFNPMWVKRITNDGCVRHVNWVQEYKRLREAVGIHYPGYMIHESAQWSSFHRKWFFMPRRASNQKYTEAEDENRGTNYLLIASEDFSHVEARQVGNQNGPRGFSAFQFVPETNDRIIVALKSEEKGGIPVASYVTVFDAQSGHILLDEQPLQGKYKYEGIAFV</sequence>
<keyword evidence="9" id="KW-1185">Reference proteome</keyword>
<evidence type="ECO:0000256" key="6">
    <source>
        <dbReference type="PIRSR" id="PIRSR609283-1"/>
    </source>
</evidence>
<dbReference type="GO" id="GO:0005509">
    <property type="term" value="F:calcium ion binding"/>
    <property type="evidence" value="ECO:0007669"/>
    <property type="project" value="InterPro"/>
</dbReference>
<comment type="cofactor">
    <cofactor evidence="1 6">
        <name>Ca(2+)</name>
        <dbReference type="ChEBI" id="CHEBI:29108"/>
    </cofactor>
</comment>
<dbReference type="Gene3D" id="2.120.10.100">
    <property type="entry name" value="Apyrase"/>
    <property type="match status" value="1"/>
</dbReference>
<evidence type="ECO:0000313" key="9">
    <source>
        <dbReference type="Proteomes" id="UP000050794"/>
    </source>
</evidence>
<evidence type="ECO:0000256" key="2">
    <source>
        <dbReference type="ARBA" id="ARBA00022723"/>
    </source>
</evidence>
<feature type="binding site" evidence="6">
    <location>
        <position position="191"/>
    </location>
    <ligand>
        <name>Ca(2+)</name>
        <dbReference type="ChEBI" id="CHEBI:29108"/>
    </ligand>
</feature>
<dbReference type="EMBL" id="UYWY01020775">
    <property type="protein sequence ID" value="VDM42520.1"/>
    <property type="molecule type" value="Genomic_DNA"/>
</dbReference>
<dbReference type="Proteomes" id="UP000050794">
    <property type="component" value="Unassembled WGS sequence"/>
</dbReference>
<keyword evidence="7" id="KW-0472">Membrane</keyword>
<keyword evidence="7" id="KW-0812">Transmembrane</keyword>
<dbReference type="SUPFAM" id="SSF101887">
    <property type="entry name" value="Apyrase"/>
    <property type="match status" value="1"/>
</dbReference>
<dbReference type="InterPro" id="IPR036258">
    <property type="entry name" value="Apyrase_sf"/>
</dbReference>
<dbReference type="PANTHER" id="PTHR13023:SF3">
    <property type="entry name" value="SOLUBLE CALCIUM-ACTIVATED NUCLEOTIDASE 1"/>
    <property type="match status" value="1"/>
</dbReference>
<dbReference type="GO" id="GO:0030166">
    <property type="term" value="P:proteoglycan biosynthetic process"/>
    <property type="evidence" value="ECO:0007669"/>
    <property type="project" value="TreeGrafter"/>
</dbReference>
<evidence type="ECO:0000256" key="7">
    <source>
        <dbReference type="SAM" id="Phobius"/>
    </source>
</evidence>
<dbReference type="InterPro" id="IPR009283">
    <property type="entry name" value="Apyrase"/>
</dbReference>
<dbReference type="AlphaFoldDB" id="A0A183URS9"/>
<evidence type="ECO:0000256" key="5">
    <source>
        <dbReference type="ARBA" id="ARBA00025738"/>
    </source>
</evidence>
<feature type="binding site" evidence="6">
    <location>
        <position position="321"/>
    </location>
    <ligand>
        <name>Ca(2+)</name>
        <dbReference type="ChEBI" id="CHEBI:29108"/>
    </ligand>
</feature>
<evidence type="ECO:0000256" key="3">
    <source>
        <dbReference type="ARBA" id="ARBA00022801"/>
    </source>
</evidence>
<evidence type="ECO:0000313" key="8">
    <source>
        <dbReference type="EMBL" id="VDM42520.1"/>
    </source>
</evidence>
<proteinExistence type="inferred from homology"/>
<keyword evidence="4 6" id="KW-0106">Calcium</keyword>
<feature type="binding site" evidence="6">
    <location>
        <position position="375"/>
    </location>
    <ligand>
        <name>Ca(2+)</name>
        <dbReference type="ChEBI" id="CHEBI:29108"/>
    </ligand>
</feature>
<dbReference type="PANTHER" id="PTHR13023">
    <property type="entry name" value="APYRASE"/>
    <property type="match status" value="1"/>
</dbReference>
<reference evidence="8 9" key="2">
    <citation type="submission" date="2018-11" db="EMBL/GenBank/DDBJ databases">
        <authorList>
            <consortium name="Pathogen Informatics"/>
        </authorList>
    </citation>
    <scope>NUCLEOTIDE SEQUENCE [LARGE SCALE GENOMIC DNA]</scope>
</reference>
<keyword evidence="2 6" id="KW-0479">Metal-binding</keyword>
<gene>
    <name evidence="8" type="ORF">TCNE_LOCUS11199</name>
</gene>
<feature type="binding site" evidence="6">
    <location>
        <position position="145"/>
    </location>
    <ligand>
        <name>Ca(2+)</name>
        <dbReference type="ChEBI" id="CHEBI:29108"/>
    </ligand>
</feature>
<dbReference type="GO" id="GO:0004382">
    <property type="term" value="F:GDP phosphatase activity"/>
    <property type="evidence" value="ECO:0007669"/>
    <property type="project" value="TreeGrafter"/>
</dbReference>
<comment type="similarity">
    <text evidence="5">Belongs to the apyrase family.</text>
</comment>
<dbReference type="Pfam" id="PF06079">
    <property type="entry name" value="Apyrase"/>
    <property type="match status" value="1"/>
</dbReference>
<feature type="transmembrane region" description="Helical" evidence="7">
    <location>
        <begin position="25"/>
        <end position="49"/>
    </location>
</feature>
<dbReference type="GO" id="GO:0045134">
    <property type="term" value="F:UDP phosphatase activity"/>
    <property type="evidence" value="ECO:0007669"/>
    <property type="project" value="TreeGrafter"/>
</dbReference>
<evidence type="ECO:0000256" key="4">
    <source>
        <dbReference type="ARBA" id="ARBA00022837"/>
    </source>
</evidence>
<dbReference type="WBParaSite" id="TCNE_0001119901-mRNA-1">
    <property type="protein sequence ID" value="TCNE_0001119901-mRNA-1"/>
    <property type="gene ID" value="TCNE_0001119901"/>
</dbReference>
<dbReference type="FunFam" id="2.120.10.100:FF:000001">
    <property type="entry name" value="Soluble calcium-activated nucleotidase 1"/>
    <property type="match status" value="1"/>
</dbReference>
<feature type="binding site" evidence="6">
    <location>
        <position position="260"/>
    </location>
    <ligand>
        <name>Ca(2+)</name>
        <dbReference type="ChEBI" id="CHEBI:29108"/>
    </ligand>
</feature>
<feature type="binding site" evidence="6">
    <location>
        <position position="144"/>
    </location>
    <ligand>
        <name>Ca(2+)</name>
        <dbReference type="ChEBI" id="CHEBI:29108"/>
    </ligand>
</feature>
<protein>
    <submittedName>
        <fullName evidence="10">Soluble calcium-activated nucleotidase 1</fullName>
    </submittedName>
</protein>
<evidence type="ECO:0000256" key="1">
    <source>
        <dbReference type="ARBA" id="ARBA00001913"/>
    </source>
</evidence>
<organism evidence="9 10">
    <name type="scientific">Toxocara canis</name>
    <name type="common">Canine roundworm</name>
    <dbReference type="NCBI Taxonomy" id="6265"/>
    <lineage>
        <taxon>Eukaryota</taxon>
        <taxon>Metazoa</taxon>
        <taxon>Ecdysozoa</taxon>
        <taxon>Nematoda</taxon>
        <taxon>Chromadorea</taxon>
        <taxon>Rhabditida</taxon>
        <taxon>Spirurina</taxon>
        <taxon>Ascaridomorpha</taxon>
        <taxon>Ascaridoidea</taxon>
        <taxon>Toxocaridae</taxon>
        <taxon>Toxocara</taxon>
    </lineage>
</organism>